<dbReference type="GeneID" id="43600469"/>
<comment type="caution">
    <text evidence="2">The sequence shown here is derived from an EMBL/GenBank/DDBJ whole genome shotgun (WGS) entry which is preliminary data.</text>
</comment>
<dbReference type="EMBL" id="NPIC01000007">
    <property type="protein sequence ID" value="RDL34492.1"/>
    <property type="molecule type" value="Genomic_DNA"/>
</dbReference>
<dbReference type="Pfam" id="PF24564">
    <property type="entry name" value="DUF7605"/>
    <property type="match status" value="1"/>
</dbReference>
<dbReference type="Proteomes" id="UP000254866">
    <property type="component" value="Unassembled WGS sequence"/>
</dbReference>
<gene>
    <name evidence="2" type="ORF">BP5553_07620</name>
</gene>
<dbReference type="PANTHER" id="PTHR36681">
    <property type="entry name" value="NUCLEAR GTPASE, GERMINAL CENTER-ASSOCIATED, TANDEM DUPLICATE 3"/>
    <property type="match status" value="1"/>
</dbReference>
<sequence>MLQAHCKKLTEEGRASNCRLFLTDMCQLLNSLSIWASDDGTGSNLTSTQRVAESCFLRARLQDLERNLEKAVGECLKEMRDTLAENIFENFEGVVQQAVAEATTTATRWGDRNNGGFYWATYKALCRRNGVFTNGAGAHDLNLQLTEPIIKGLANNWEKAFARRLPTVLQSFSRQSKSLLLNFHHEIETRSMQKGVGVAGLTMLGQQLRNYEGLFMNLTHQIVELINQSQRDANREFTPVVASWLSSPYEYCAAEVGQGKSYQPNFSYPE</sequence>
<protein>
    <recommendedName>
        <fullName evidence="1">DUF7605 domain-containing protein</fullName>
    </recommendedName>
</protein>
<name>A0A370TH15_9HELO</name>
<evidence type="ECO:0000313" key="3">
    <source>
        <dbReference type="Proteomes" id="UP000254866"/>
    </source>
</evidence>
<dbReference type="OrthoDB" id="3598281at2759"/>
<dbReference type="AlphaFoldDB" id="A0A370TH15"/>
<keyword evidence="3" id="KW-1185">Reference proteome</keyword>
<dbReference type="PANTHER" id="PTHR36681:SF3">
    <property type="entry name" value="NUCLEAR GTPASE, GERMINAL CENTER-ASSOCIATED, TANDEM DUPLICATE 3"/>
    <property type="match status" value="1"/>
</dbReference>
<accession>A0A370TH15</accession>
<proteinExistence type="predicted"/>
<dbReference type="STRING" id="2656787.A0A370TH15"/>
<feature type="domain" description="DUF7605" evidence="1">
    <location>
        <begin position="113"/>
        <end position="260"/>
    </location>
</feature>
<organism evidence="2 3">
    <name type="scientific">Venustampulla echinocandica</name>
    <dbReference type="NCBI Taxonomy" id="2656787"/>
    <lineage>
        <taxon>Eukaryota</taxon>
        <taxon>Fungi</taxon>
        <taxon>Dikarya</taxon>
        <taxon>Ascomycota</taxon>
        <taxon>Pezizomycotina</taxon>
        <taxon>Leotiomycetes</taxon>
        <taxon>Helotiales</taxon>
        <taxon>Pleuroascaceae</taxon>
        <taxon>Venustampulla</taxon>
    </lineage>
</organism>
<evidence type="ECO:0000313" key="2">
    <source>
        <dbReference type="EMBL" id="RDL34492.1"/>
    </source>
</evidence>
<reference evidence="2 3" key="1">
    <citation type="journal article" date="2018" name="IMA Fungus">
        <title>IMA Genome-F 9: Draft genome sequence of Annulohypoxylon stygium, Aspergillus mulundensis, Berkeleyomyces basicola (syn. Thielaviopsis basicola), Ceratocystis smalleyi, two Cercospora beticola strains, Coleophoma cylindrospora, Fusarium fracticaudum, Phialophora cf. hyalina, and Morchella septimelata.</title>
        <authorList>
            <person name="Wingfield B.D."/>
            <person name="Bills G.F."/>
            <person name="Dong Y."/>
            <person name="Huang W."/>
            <person name="Nel W.J."/>
            <person name="Swalarsk-Parry B.S."/>
            <person name="Vaghefi N."/>
            <person name="Wilken P.M."/>
            <person name="An Z."/>
            <person name="de Beer Z.W."/>
            <person name="De Vos L."/>
            <person name="Chen L."/>
            <person name="Duong T.A."/>
            <person name="Gao Y."/>
            <person name="Hammerbacher A."/>
            <person name="Kikkert J.R."/>
            <person name="Li Y."/>
            <person name="Li H."/>
            <person name="Li K."/>
            <person name="Li Q."/>
            <person name="Liu X."/>
            <person name="Ma X."/>
            <person name="Naidoo K."/>
            <person name="Pethybridge S.J."/>
            <person name="Sun J."/>
            <person name="Steenkamp E.T."/>
            <person name="van der Nest M.A."/>
            <person name="van Wyk S."/>
            <person name="Wingfield M.J."/>
            <person name="Xiong C."/>
            <person name="Yue Q."/>
            <person name="Zhang X."/>
        </authorList>
    </citation>
    <scope>NUCLEOTIDE SEQUENCE [LARGE SCALE GENOMIC DNA]</scope>
    <source>
        <strain evidence="2 3">BP 5553</strain>
    </source>
</reference>
<dbReference type="InterPro" id="IPR056024">
    <property type="entry name" value="DUF7605"/>
</dbReference>
<evidence type="ECO:0000259" key="1">
    <source>
        <dbReference type="Pfam" id="PF24564"/>
    </source>
</evidence>
<dbReference type="RefSeq" id="XP_031867474.1">
    <property type="nucleotide sequence ID" value="XM_032016243.1"/>
</dbReference>